<dbReference type="VEuPathDB" id="FungiDB:AeMF1_012611"/>
<comment type="caution">
    <text evidence="2">The sequence shown here is derived from an EMBL/GenBank/DDBJ whole genome shotgun (WGS) entry which is preliminary data.</text>
</comment>
<feature type="compositionally biased region" description="Polar residues" evidence="1">
    <location>
        <begin position="754"/>
        <end position="772"/>
    </location>
</feature>
<evidence type="ECO:0008006" key="4">
    <source>
        <dbReference type="Google" id="ProtNLM"/>
    </source>
</evidence>
<reference evidence="2 3" key="1">
    <citation type="submission" date="2019-07" db="EMBL/GenBank/DDBJ databases">
        <title>Genomics analysis of Aphanomyces spp. identifies a new class of oomycete effector associated with host adaptation.</title>
        <authorList>
            <person name="Gaulin E."/>
        </authorList>
    </citation>
    <scope>NUCLEOTIDE SEQUENCE [LARGE SCALE GENOMIC DNA]</scope>
    <source>
        <strain evidence="2 3">ATCC 201684</strain>
    </source>
</reference>
<organism evidence="2 3">
    <name type="scientific">Aphanomyces euteiches</name>
    <dbReference type="NCBI Taxonomy" id="100861"/>
    <lineage>
        <taxon>Eukaryota</taxon>
        <taxon>Sar</taxon>
        <taxon>Stramenopiles</taxon>
        <taxon>Oomycota</taxon>
        <taxon>Saprolegniomycetes</taxon>
        <taxon>Saprolegniales</taxon>
        <taxon>Verrucalvaceae</taxon>
        <taxon>Aphanomyces</taxon>
    </lineage>
</organism>
<protein>
    <recommendedName>
        <fullName evidence="4">Importin N-terminal domain-containing protein</fullName>
    </recommendedName>
</protein>
<gene>
    <name evidence="2" type="ORF">Ae201684_017087</name>
</gene>
<evidence type="ECO:0000313" key="3">
    <source>
        <dbReference type="Proteomes" id="UP000481153"/>
    </source>
</evidence>
<dbReference type="AlphaFoldDB" id="A0A6G0WD05"/>
<proteinExistence type="predicted"/>
<dbReference type="EMBL" id="VJMJ01000278">
    <property type="protein sequence ID" value="KAF0724189.1"/>
    <property type="molecule type" value="Genomic_DNA"/>
</dbReference>
<feature type="region of interest" description="Disordered" evidence="1">
    <location>
        <begin position="754"/>
        <end position="781"/>
    </location>
</feature>
<dbReference type="Proteomes" id="UP000481153">
    <property type="component" value="Unassembled WGS sequence"/>
</dbReference>
<evidence type="ECO:0000256" key="1">
    <source>
        <dbReference type="SAM" id="MobiDB-lite"/>
    </source>
</evidence>
<dbReference type="SUPFAM" id="SSF48371">
    <property type="entry name" value="ARM repeat"/>
    <property type="match status" value="1"/>
</dbReference>
<keyword evidence="3" id="KW-1185">Reference proteome</keyword>
<name>A0A6G0WD05_9STRA</name>
<evidence type="ECO:0000313" key="2">
    <source>
        <dbReference type="EMBL" id="KAF0724189.1"/>
    </source>
</evidence>
<sequence length="781" mass="87322">MPSVPAKPLPLVQGPSSRLDSLNKEEVVVISTEDDLARLLDKIQDTEDATRRLDMARTALSSLLLPDLSTPLIVGCIHVLATDVWSQIRRETAKWLQNEMARLAWPHVEALIQDLLALCKNSEEPSDWKAQEGAFEAMAAILTQFKKQSTSTGGFQVGSRYMPYLPSALLCDLKPAVYQAMQHQQLSVRETATAALIQYVALSDPFTQITTFQEVISKLNLYSPHEVLPAAHAEGLLDVAAQLVRHIPLNFLVKHWQVVFPTCEKYVMHVASTVRQKSAGLICAFAELSSTQKEAIPLLESICDSLALPCVAHRDVSQRDFFWQRMEGRLMAIESVVQVLGSNRLASMSPMLLQKASKPTRSFLTVAQTVDDFKEYKHLYVWEMAPLATWLVENESPKEILQSPPHCILDNVHPTRFAQAWRAFLSHTYECFQSPQYELKRMASQALPGLLRLSLWLPQQDKASARLFPTWLAAQEDTIAPTFLCQAIKSLVLHARFLHEVAQFCRLEQLIPLGNAIATGKTNMEAVIPALLNVDCSPPVEKTLGMAYVEVGFLVLLELQQHPQLLDAVFQVFWALHTQQAAVDRSMSSIVVRYLPGLAALDLDAAHATKLAFIALSWLKADDSLRWIVVESQEARCLLVDTLIRLAIYSRLHCKVDAILDAVKPRLVDPKVPLRLFAKLLYFLSLVCSTSLLDDVQSILRLLLQPEVTAADPTTSAKATLWDEWDAAPSTSSSSASADAKFQCLKDFWRQFDAPSTTTNQRPSDLVLTTFTADERQRLQE</sequence>
<dbReference type="InterPro" id="IPR016024">
    <property type="entry name" value="ARM-type_fold"/>
</dbReference>
<accession>A0A6G0WD05</accession>